<name>B1I113_DESAP</name>
<dbReference type="InterPro" id="IPR026366">
    <property type="entry name" value="Seleno_YedE"/>
</dbReference>
<keyword evidence="1" id="KW-0812">Transmembrane</keyword>
<reference evidence="2 3" key="2">
    <citation type="journal article" date="2008" name="Science">
        <title>Environmental genomics reveals a single-species ecosystem deep within Earth.</title>
        <authorList>
            <person name="Chivian D."/>
            <person name="Brodie E.L."/>
            <person name="Alm E.J."/>
            <person name="Culley D.E."/>
            <person name="Dehal P.S."/>
            <person name="Desantis T.Z."/>
            <person name="Gihring T.M."/>
            <person name="Lapidus A."/>
            <person name="Lin L.H."/>
            <person name="Lowry S.R."/>
            <person name="Moser D.P."/>
            <person name="Richardson P.M."/>
            <person name="Southam G."/>
            <person name="Wanger G."/>
            <person name="Pratt L.M."/>
            <person name="Andersen G.L."/>
            <person name="Hazen T.C."/>
            <person name="Brockman F.J."/>
            <person name="Arkin A.P."/>
            <person name="Onstott T.C."/>
        </authorList>
    </citation>
    <scope>NUCLEOTIDE SEQUENCE [LARGE SCALE GENOMIC DNA]</scope>
    <source>
        <strain evidence="2 3">MP104C</strain>
    </source>
</reference>
<dbReference type="InterPro" id="IPR007272">
    <property type="entry name" value="Sulf_transp_TsuA/YedE"/>
</dbReference>
<protein>
    <submittedName>
        <fullName evidence="2">Uncharacterized protein</fullName>
    </submittedName>
</protein>
<keyword evidence="1" id="KW-1133">Transmembrane helix</keyword>
<keyword evidence="3" id="KW-1185">Reference proteome</keyword>
<dbReference type="EMBL" id="CP000860">
    <property type="protein sequence ID" value="ACA58632.1"/>
    <property type="molecule type" value="Genomic_DNA"/>
</dbReference>
<dbReference type="OrthoDB" id="3190590at2"/>
<feature type="transmembrane region" description="Helical" evidence="1">
    <location>
        <begin position="228"/>
        <end position="248"/>
    </location>
</feature>
<proteinExistence type="predicted"/>
<dbReference type="AlphaFoldDB" id="B1I113"/>
<feature type="transmembrane region" description="Helical" evidence="1">
    <location>
        <begin position="268"/>
        <end position="287"/>
    </location>
</feature>
<evidence type="ECO:0000256" key="1">
    <source>
        <dbReference type="SAM" id="Phobius"/>
    </source>
</evidence>
<dbReference type="NCBIfam" id="TIGR04112">
    <property type="entry name" value="seleno_YedE"/>
    <property type="match status" value="1"/>
</dbReference>
<gene>
    <name evidence="2" type="ordered locus">Daud_0064</name>
</gene>
<feature type="transmembrane region" description="Helical" evidence="1">
    <location>
        <begin position="6"/>
        <end position="26"/>
    </location>
</feature>
<organism evidence="2 3">
    <name type="scientific">Desulforudis audaxviator (strain MP104C)</name>
    <dbReference type="NCBI Taxonomy" id="477974"/>
    <lineage>
        <taxon>Bacteria</taxon>
        <taxon>Bacillati</taxon>
        <taxon>Bacillota</taxon>
        <taxon>Clostridia</taxon>
        <taxon>Thermoanaerobacterales</taxon>
        <taxon>Candidatus Desulforudaceae</taxon>
        <taxon>Candidatus Desulforudis</taxon>
    </lineage>
</organism>
<reference evidence="3" key="1">
    <citation type="submission" date="2007-10" db="EMBL/GenBank/DDBJ databases">
        <title>Complete sequence of chromosome of Desulforudis audaxviator MP104C.</title>
        <authorList>
            <person name="Copeland A."/>
            <person name="Lucas S."/>
            <person name="Lapidus A."/>
            <person name="Barry K."/>
            <person name="Glavina del Rio T."/>
            <person name="Dalin E."/>
            <person name="Tice H."/>
            <person name="Bruce D."/>
            <person name="Pitluck S."/>
            <person name="Lowry S.R."/>
            <person name="Larimer F."/>
            <person name="Land M.L."/>
            <person name="Hauser L."/>
            <person name="Kyrpides N."/>
            <person name="Ivanova N.N."/>
            <person name="Richardson P."/>
        </authorList>
    </citation>
    <scope>NUCLEOTIDE SEQUENCE [LARGE SCALE GENOMIC DNA]</scope>
    <source>
        <strain evidence="3">MP104C</strain>
    </source>
</reference>
<feature type="transmembrane region" description="Helical" evidence="1">
    <location>
        <begin position="63"/>
        <end position="80"/>
    </location>
</feature>
<dbReference type="HOGENOM" id="CLU_064908_0_0_9"/>
<feature type="transmembrane region" description="Helical" evidence="1">
    <location>
        <begin position="124"/>
        <end position="145"/>
    </location>
</feature>
<evidence type="ECO:0000313" key="2">
    <source>
        <dbReference type="EMBL" id="ACA58632.1"/>
    </source>
</evidence>
<dbReference type="Proteomes" id="UP000008544">
    <property type="component" value="Chromosome"/>
</dbReference>
<feature type="transmembrane region" description="Helical" evidence="1">
    <location>
        <begin position="157"/>
        <end position="178"/>
    </location>
</feature>
<dbReference type="eggNOG" id="COG2391">
    <property type="taxonomic scope" value="Bacteria"/>
</dbReference>
<dbReference type="RefSeq" id="WP_012301226.1">
    <property type="nucleotide sequence ID" value="NC_010424.1"/>
</dbReference>
<dbReference type="KEGG" id="dau:Daud_0064"/>
<keyword evidence="1" id="KW-0472">Membrane</keyword>
<feature type="transmembrane region" description="Helical" evidence="1">
    <location>
        <begin position="299"/>
        <end position="319"/>
    </location>
</feature>
<sequence length="362" mass="37125">MFTIKGKGLVTLTGLTIGGLAILLMWAGNPKNMGLCIACFLRDIAGALGLHSAAPVQYVRPEIIGIVLGAFAAALATGSYRAMGGSSALTRFALGFIGMIGFLVFLGCPLRMLLRMSAGDLNAWLALPGFAAGIAVGVWFINRGFTLGKATRQNNAHGYVFPAMMVTLLALLVVNFPLLRASAEGPGSMHAPLLLSLGAGLLAGVLAQRARFCLVGPIRDLIMFRDPYLMFGMAGLFLAALAGNLIIGNFNLGFAGQPIAHSDGLWNFLGMALAGLCFTLVAGCPLRQLVSASEGNTDSAVTILGVLVGAAFAHNFGLAASPAGASVNGQYAVVAGLILTLGIGFALSGARALAKGRVTESA</sequence>
<feature type="transmembrane region" description="Helical" evidence="1">
    <location>
        <begin position="331"/>
        <end position="354"/>
    </location>
</feature>
<feature type="transmembrane region" description="Helical" evidence="1">
    <location>
        <begin position="92"/>
        <end position="112"/>
    </location>
</feature>
<evidence type="ECO:0000313" key="3">
    <source>
        <dbReference type="Proteomes" id="UP000008544"/>
    </source>
</evidence>
<accession>B1I113</accession>
<feature type="transmembrane region" description="Helical" evidence="1">
    <location>
        <begin position="190"/>
        <end position="207"/>
    </location>
</feature>
<dbReference type="Pfam" id="PF04143">
    <property type="entry name" value="Sulf_transp"/>
    <property type="match status" value="1"/>
</dbReference>
<dbReference type="STRING" id="477974.Daud_0064"/>